<keyword evidence="5" id="KW-0732">Signal</keyword>
<dbReference type="Proteomes" id="UP000626092">
    <property type="component" value="Unassembled WGS sequence"/>
</dbReference>
<dbReference type="Pfam" id="PF05938">
    <property type="entry name" value="Self-incomp_S1"/>
    <property type="match status" value="1"/>
</dbReference>
<dbReference type="Pfam" id="PF13976">
    <property type="entry name" value="gag_pre-integrs"/>
    <property type="match status" value="1"/>
</dbReference>
<dbReference type="GO" id="GO:0005576">
    <property type="term" value="C:extracellular region"/>
    <property type="evidence" value="ECO:0007669"/>
    <property type="project" value="UniProtKB-SubCell"/>
</dbReference>
<sequence>MEQFDISLYAHAILEGLKQYPSSTRFLKSDLPSVFTQILSKSGLLSHSGLWHSRLGHVSFGRLRTLVSSGHLGSVKDEHIDCYGIEHKGYRCWDPLSKCLRISRHVIFWEHKMFSSMSKFYLPSVSTSSFFTDPYVELLFDEIDAASSDLTDTAPPNVLALVFKEKQQFITPQHHVYSSSDTMGCFLLQLLIITFLFVSSTLSIEQQPIRVTKNQVHVISDIPDSPEPLRVRCTSLDIDSDLHTLKKGQELNWTFGPDVSGSAVYPCHFYWQSKNKLFNVYDGRVRQYCRLPAANVYACYWLARPDGFYVSNDESSWKKLYGWV</sequence>
<evidence type="ECO:0000313" key="9">
    <source>
        <dbReference type="Proteomes" id="UP000626092"/>
    </source>
</evidence>
<accession>A0A834GI77</accession>
<dbReference type="OrthoDB" id="1848419at2759"/>
<evidence type="ECO:0000256" key="3">
    <source>
        <dbReference type="ARBA" id="ARBA00022471"/>
    </source>
</evidence>
<dbReference type="AlphaFoldDB" id="A0A834GI77"/>
<dbReference type="Pfam" id="PF25597">
    <property type="entry name" value="SH3_retrovirus"/>
    <property type="match status" value="1"/>
</dbReference>
<evidence type="ECO:0000256" key="2">
    <source>
        <dbReference type="ARBA" id="ARBA00005581"/>
    </source>
</evidence>
<name>A0A834GI77_RHOSS</name>
<dbReference type="InterPro" id="IPR057670">
    <property type="entry name" value="SH3_retrovirus"/>
</dbReference>
<evidence type="ECO:0000259" key="7">
    <source>
        <dbReference type="Pfam" id="PF25597"/>
    </source>
</evidence>
<protein>
    <recommendedName>
        <fullName evidence="10">S-protein homolog</fullName>
    </recommendedName>
</protein>
<evidence type="ECO:0000256" key="1">
    <source>
        <dbReference type="ARBA" id="ARBA00004613"/>
    </source>
</evidence>
<evidence type="ECO:0000256" key="4">
    <source>
        <dbReference type="ARBA" id="ARBA00022525"/>
    </source>
</evidence>
<keyword evidence="9" id="KW-1185">Reference proteome</keyword>
<dbReference type="InterPro" id="IPR025724">
    <property type="entry name" value="GAG-pre-integrase_dom"/>
</dbReference>
<organism evidence="8 9">
    <name type="scientific">Rhododendron simsii</name>
    <name type="common">Sims's rhododendron</name>
    <dbReference type="NCBI Taxonomy" id="118357"/>
    <lineage>
        <taxon>Eukaryota</taxon>
        <taxon>Viridiplantae</taxon>
        <taxon>Streptophyta</taxon>
        <taxon>Embryophyta</taxon>
        <taxon>Tracheophyta</taxon>
        <taxon>Spermatophyta</taxon>
        <taxon>Magnoliopsida</taxon>
        <taxon>eudicotyledons</taxon>
        <taxon>Gunneridae</taxon>
        <taxon>Pentapetalae</taxon>
        <taxon>asterids</taxon>
        <taxon>Ericales</taxon>
        <taxon>Ericaceae</taxon>
        <taxon>Ericoideae</taxon>
        <taxon>Rhodoreae</taxon>
        <taxon>Rhododendron</taxon>
    </lineage>
</organism>
<comment type="caution">
    <text evidence="8">The sequence shown here is derived from an EMBL/GenBank/DDBJ whole genome shotgun (WGS) entry which is preliminary data.</text>
</comment>
<feature type="domain" description="Retroviral polymerase SH3-like" evidence="7">
    <location>
        <begin position="83"/>
        <end position="117"/>
    </location>
</feature>
<comment type="subcellular location">
    <subcellularLocation>
        <location evidence="1">Secreted</location>
    </subcellularLocation>
</comment>
<dbReference type="GO" id="GO:0060320">
    <property type="term" value="P:rejection of self pollen"/>
    <property type="evidence" value="ECO:0007669"/>
    <property type="project" value="UniProtKB-KW"/>
</dbReference>
<dbReference type="InterPro" id="IPR010264">
    <property type="entry name" value="Self-incomp_S1"/>
</dbReference>
<evidence type="ECO:0008006" key="10">
    <source>
        <dbReference type="Google" id="ProtNLM"/>
    </source>
</evidence>
<gene>
    <name evidence="8" type="ORF">RHSIM_Rhsim09G0045600</name>
</gene>
<proteinExistence type="inferred from homology"/>
<evidence type="ECO:0000313" key="8">
    <source>
        <dbReference type="EMBL" id="KAF7132561.1"/>
    </source>
</evidence>
<dbReference type="PANTHER" id="PTHR35630:SF1">
    <property type="entry name" value="LEGUMINOSIN GROUP486 SECRETED PEPTIDE"/>
    <property type="match status" value="1"/>
</dbReference>
<keyword evidence="4" id="KW-0964">Secreted</keyword>
<feature type="domain" description="GAG-pre-integrase" evidence="6">
    <location>
        <begin position="46"/>
        <end position="78"/>
    </location>
</feature>
<evidence type="ECO:0000256" key="5">
    <source>
        <dbReference type="ARBA" id="ARBA00022729"/>
    </source>
</evidence>
<comment type="similarity">
    <text evidence="2">Belongs to the plant self-incompatibility (S1) protein family.</text>
</comment>
<dbReference type="EMBL" id="WJXA01000009">
    <property type="protein sequence ID" value="KAF7132561.1"/>
    <property type="molecule type" value="Genomic_DNA"/>
</dbReference>
<evidence type="ECO:0000259" key="6">
    <source>
        <dbReference type="Pfam" id="PF13976"/>
    </source>
</evidence>
<dbReference type="PANTHER" id="PTHR35630">
    <property type="entry name" value="LEGUMINOSIN GROUP486 SECRETED PEPTIDE"/>
    <property type="match status" value="1"/>
</dbReference>
<keyword evidence="3" id="KW-0713">Self-incompatibility</keyword>
<reference evidence="8" key="1">
    <citation type="submission" date="2019-11" db="EMBL/GenBank/DDBJ databases">
        <authorList>
            <person name="Liu Y."/>
            <person name="Hou J."/>
            <person name="Li T.-Q."/>
            <person name="Guan C.-H."/>
            <person name="Wu X."/>
            <person name="Wu H.-Z."/>
            <person name="Ling F."/>
            <person name="Zhang R."/>
            <person name="Shi X.-G."/>
            <person name="Ren J.-P."/>
            <person name="Chen E.-F."/>
            <person name="Sun J.-M."/>
        </authorList>
    </citation>
    <scope>NUCLEOTIDE SEQUENCE</scope>
    <source>
        <strain evidence="8">Adult_tree_wgs_1</strain>
        <tissue evidence="8">Leaves</tissue>
    </source>
</reference>